<dbReference type="Pfam" id="PF00512">
    <property type="entry name" value="HisKA"/>
    <property type="match status" value="1"/>
</dbReference>
<dbReference type="PROSITE" id="PS50109">
    <property type="entry name" value="HIS_KIN"/>
    <property type="match status" value="1"/>
</dbReference>
<dbReference type="SMART" id="SM00388">
    <property type="entry name" value="HisKA"/>
    <property type="match status" value="1"/>
</dbReference>
<dbReference type="PROSITE" id="PS50110">
    <property type="entry name" value="RESPONSE_REGULATORY"/>
    <property type="match status" value="1"/>
</dbReference>
<evidence type="ECO:0000313" key="19">
    <source>
        <dbReference type="Proteomes" id="UP000468943"/>
    </source>
</evidence>
<evidence type="ECO:0000256" key="14">
    <source>
        <dbReference type="SAM" id="Phobius"/>
    </source>
</evidence>
<evidence type="ECO:0000313" key="18">
    <source>
        <dbReference type="EMBL" id="MXO57476.1"/>
    </source>
</evidence>
<dbReference type="CDD" id="cd00082">
    <property type="entry name" value="HisKA"/>
    <property type="match status" value="1"/>
</dbReference>
<evidence type="ECO:0000256" key="7">
    <source>
        <dbReference type="ARBA" id="ARBA00022741"/>
    </source>
</evidence>
<evidence type="ECO:0000256" key="5">
    <source>
        <dbReference type="ARBA" id="ARBA00022679"/>
    </source>
</evidence>
<dbReference type="GO" id="GO:0005524">
    <property type="term" value="F:ATP binding"/>
    <property type="evidence" value="ECO:0007669"/>
    <property type="project" value="UniProtKB-KW"/>
</dbReference>
<keyword evidence="12 14" id="KW-0472">Membrane</keyword>
<dbReference type="PRINTS" id="PR00344">
    <property type="entry name" value="BCTRLSENSOR"/>
</dbReference>
<dbReference type="InterPro" id="IPR036890">
    <property type="entry name" value="HATPase_C_sf"/>
</dbReference>
<dbReference type="RefSeq" id="WP_160598552.1">
    <property type="nucleotide sequence ID" value="NZ_WTYS01000001.1"/>
</dbReference>
<evidence type="ECO:0000259" key="16">
    <source>
        <dbReference type="PROSITE" id="PS50110"/>
    </source>
</evidence>
<keyword evidence="6 14" id="KW-0812">Transmembrane</keyword>
<comment type="caution">
    <text evidence="18">The sequence shown here is derived from an EMBL/GenBank/DDBJ whole genome shotgun (WGS) entry which is preliminary data.</text>
</comment>
<evidence type="ECO:0000256" key="13">
    <source>
        <dbReference type="PROSITE-ProRule" id="PRU00169"/>
    </source>
</evidence>
<dbReference type="InterPro" id="IPR035965">
    <property type="entry name" value="PAS-like_dom_sf"/>
</dbReference>
<evidence type="ECO:0000256" key="1">
    <source>
        <dbReference type="ARBA" id="ARBA00000085"/>
    </source>
</evidence>
<dbReference type="InterPro" id="IPR000700">
    <property type="entry name" value="PAS-assoc_C"/>
</dbReference>
<dbReference type="InterPro" id="IPR001789">
    <property type="entry name" value="Sig_transdc_resp-reg_receiver"/>
</dbReference>
<dbReference type="GO" id="GO:0000155">
    <property type="term" value="F:phosphorelay sensor kinase activity"/>
    <property type="evidence" value="ECO:0007669"/>
    <property type="project" value="InterPro"/>
</dbReference>
<dbReference type="CDD" id="cd17546">
    <property type="entry name" value="REC_hyHK_CKI1_RcsC-like"/>
    <property type="match status" value="1"/>
</dbReference>
<dbReference type="FunFam" id="3.30.565.10:FF:000010">
    <property type="entry name" value="Sensor histidine kinase RcsC"/>
    <property type="match status" value="1"/>
</dbReference>
<reference evidence="18 19" key="1">
    <citation type="submission" date="2019-12" db="EMBL/GenBank/DDBJ databases">
        <title>Genomic-based taxomic classification of the family Erythrobacteraceae.</title>
        <authorList>
            <person name="Xu L."/>
        </authorList>
    </citation>
    <scope>NUCLEOTIDE SEQUENCE [LARGE SCALE GENOMIC DNA]</scope>
    <source>
        <strain evidence="18 19">JCM 17802</strain>
    </source>
</reference>
<dbReference type="SMART" id="SM00448">
    <property type="entry name" value="REC"/>
    <property type="match status" value="1"/>
</dbReference>
<evidence type="ECO:0000259" key="15">
    <source>
        <dbReference type="PROSITE" id="PS50109"/>
    </source>
</evidence>
<dbReference type="PANTHER" id="PTHR43047">
    <property type="entry name" value="TWO-COMPONENT HISTIDINE PROTEIN KINASE"/>
    <property type="match status" value="1"/>
</dbReference>
<dbReference type="EC" id="2.7.13.3" evidence="3"/>
<evidence type="ECO:0000259" key="17">
    <source>
        <dbReference type="PROSITE" id="PS50113"/>
    </source>
</evidence>
<dbReference type="SUPFAM" id="SSF47384">
    <property type="entry name" value="Homodimeric domain of signal transducing histidine kinase"/>
    <property type="match status" value="1"/>
</dbReference>
<dbReference type="OrthoDB" id="9801651at2"/>
<dbReference type="FunFam" id="1.10.287.130:FF:000004">
    <property type="entry name" value="Ethylene receptor 1"/>
    <property type="match status" value="1"/>
</dbReference>
<keyword evidence="10 14" id="KW-1133">Transmembrane helix</keyword>
<feature type="modified residue" description="4-aspartylphosphate" evidence="13">
    <location>
        <position position="521"/>
    </location>
</feature>
<feature type="domain" description="Histidine kinase" evidence="15">
    <location>
        <begin position="227"/>
        <end position="443"/>
    </location>
</feature>
<accession>A0A6I4SR07</accession>
<dbReference type="InterPro" id="IPR011006">
    <property type="entry name" value="CheY-like_superfamily"/>
</dbReference>
<dbReference type="Pfam" id="PF08447">
    <property type="entry name" value="PAS_3"/>
    <property type="match status" value="1"/>
</dbReference>
<evidence type="ECO:0000256" key="8">
    <source>
        <dbReference type="ARBA" id="ARBA00022777"/>
    </source>
</evidence>
<feature type="domain" description="PAC" evidence="17">
    <location>
        <begin position="157"/>
        <end position="209"/>
    </location>
</feature>
<proteinExistence type="predicted"/>
<dbReference type="SMART" id="SM00086">
    <property type="entry name" value="PAC"/>
    <property type="match status" value="1"/>
</dbReference>
<evidence type="ECO:0000256" key="10">
    <source>
        <dbReference type="ARBA" id="ARBA00022989"/>
    </source>
</evidence>
<dbReference type="Pfam" id="PF02518">
    <property type="entry name" value="HATPase_c"/>
    <property type="match status" value="1"/>
</dbReference>
<keyword evidence="11" id="KW-0902">Two-component regulatory system</keyword>
<dbReference type="InterPro" id="IPR003661">
    <property type="entry name" value="HisK_dim/P_dom"/>
</dbReference>
<protein>
    <recommendedName>
        <fullName evidence="3">histidine kinase</fullName>
        <ecNumber evidence="3">2.7.13.3</ecNumber>
    </recommendedName>
</protein>
<dbReference type="EMBL" id="WTYS01000001">
    <property type="protein sequence ID" value="MXO57476.1"/>
    <property type="molecule type" value="Genomic_DNA"/>
</dbReference>
<evidence type="ECO:0000256" key="9">
    <source>
        <dbReference type="ARBA" id="ARBA00022840"/>
    </source>
</evidence>
<evidence type="ECO:0000256" key="11">
    <source>
        <dbReference type="ARBA" id="ARBA00023012"/>
    </source>
</evidence>
<dbReference type="AlphaFoldDB" id="A0A6I4SR07"/>
<comment type="catalytic activity">
    <reaction evidence="1">
        <text>ATP + protein L-histidine = ADP + protein N-phospho-L-histidine.</text>
        <dbReference type="EC" id="2.7.13.3"/>
    </reaction>
</comment>
<dbReference type="Gene3D" id="3.40.50.2300">
    <property type="match status" value="1"/>
</dbReference>
<dbReference type="Gene3D" id="3.30.450.20">
    <property type="entry name" value="PAS domain"/>
    <property type="match status" value="1"/>
</dbReference>
<comment type="subcellular location">
    <subcellularLocation>
        <location evidence="2">Membrane</location>
    </subcellularLocation>
</comment>
<dbReference type="Gene3D" id="2.10.70.100">
    <property type="match status" value="1"/>
</dbReference>
<evidence type="ECO:0000256" key="6">
    <source>
        <dbReference type="ARBA" id="ARBA00022692"/>
    </source>
</evidence>
<name>A0A6I4SR07_9SPHN</name>
<gene>
    <name evidence="18" type="ORF">GRI36_11365</name>
</gene>
<dbReference type="SUPFAM" id="SSF55785">
    <property type="entry name" value="PYP-like sensor domain (PAS domain)"/>
    <property type="match status" value="1"/>
</dbReference>
<dbReference type="SUPFAM" id="SSF52172">
    <property type="entry name" value="CheY-like"/>
    <property type="match status" value="1"/>
</dbReference>
<dbReference type="SMART" id="SM00387">
    <property type="entry name" value="HATPase_c"/>
    <property type="match status" value="1"/>
</dbReference>
<dbReference type="InterPro" id="IPR005467">
    <property type="entry name" value="His_kinase_dom"/>
</dbReference>
<dbReference type="InterPro" id="IPR036097">
    <property type="entry name" value="HisK_dim/P_sf"/>
</dbReference>
<keyword evidence="5" id="KW-0808">Transferase</keyword>
<sequence length="596" mass="64960">MTQSQNLMSPQNNPRWSVTALSLYGGISFAVIALLSLVWLGTIELSLLEIIGLPALAILLARNRRSRETEQAIGITFDELSEKNRMLRMTEAAAHVGHWRMSFSDDHLFWSDETFAIYGLPVGATPTLEKAIEHYHPADRAAVTNAVETARLTGKPYSFQARLVRPNGEIRHTEAIAQIETDENGLPSAMFGVLADRTEEVLLRNELIMARDDADAAGNAKSSFLAKMSHEIRTPMNGVIGFADLLLTGHLPEKQRRYAELIAESGKSLTLLLNDILDLSKIEAGEISINPQCVDLPHLARQCIRLIEPQAREKGIELELVTAPDMPRNLLVDPLRLRQILGNLLSNAVKFTEAGFVRLAIEASEGTIRCRVQDSGIGISSDGMEHIFSPFMQADSSISSKHGGTGLGLSISRQLARKMSGSVSATSTLGSGSTFTLVLPLIIAQSEEPEIATLRQLPKIDRKQSIRALLAEDYDINQMLVSAMAEQIGLNLDIAENGIEAIGMIEQAAADGQAYNVILMDLQMPEMGGIDATIALRRMGYNAVDLPIIALTANAFPEDIAACLEAGMQGHLSKPLTVQALSEEMRNWLEPSKKAA</sequence>
<dbReference type="InterPro" id="IPR013655">
    <property type="entry name" value="PAS_fold_3"/>
</dbReference>
<dbReference type="CDD" id="cd16922">
    <property type="entry name" value="HATPase_EvgS-ArcB-TorS-like"/>
    <property type="match status" value="1"/>
</dbReference>
<dbReference type="InterPro" id="IPR004358">
    <property type="entry name" value="Sig_transdc_His_kin-like_C"/>
</dbReference>
<feature type="domain" description="Response regulatory" evidence="16">
    <location>
        <begin position="467"/>
        <end position="589"/>
    </location>
</feature>
<dbReference type="InterPro" id="IPR000014">
    <property type="entry name" value="PAS"/>
</dbReference>
<evidence type="ECO:0000256" key="3">
    <source>
        <dbReference type="ARBA" id="ARBA00012438"/>
    </source>
</evidence>
<evidence type="ECO:0000256" key="12">
    <source>
        <dbReference type="ARBA" id="ARBA00023136"/>
    </source>
</evidence>
<dbReference type="InterPro" id="IPR001610">
    <property type="entry name" value="PAC"/>
</dbReference>
<organism evidence="18 19">
    <name type="scientific">Pontixanthobacter gangjinensis</name>
    <dbReference type="NCBI Taxonomy" id="1028742"/>
    <lineage>
        <taxon>Bacteria</taxon>
        <taxon>Pseudomonadati</taxon>
        <taxon>Pseudomonadota</taxon>
        <taxon>Alphaproteobacteria</taxon>
        <taxon>Sphingomonadales</taxon>
        <taxon>Erythrobacteraceae</taxon>
        <taxon>Pontixanthobacter</taxon>
    </lineage>
</organism>
<keyword evidence="8" id="KW-0418">Kinase</keyword>
<feature type="transmembrane region" description="Helical" evidence="14">
    <location>
        <begin position="21"/>
        <end position="39"/>
    </location>
</feature>
<dbReference type="Proteomes" id="UP000468943">
    <property type="component" value="Unassembled WGS sequence"/>
</dbReference>
<dbReference type="Pfam" id="PF00072">
    <property type="entry name" value="Response_reg"/>
    <property type="match status" value="1"/>
</dbReference>
<dbReference type="InterPro" id="IPR003594">
    <property type="entry name" value="HATPase_dom"/>
</dbReference>
<dbReference type="Gene3D" id="3.30.565.10">
    <property type="entry name" value="Histidine kinase-like ATPase, C-terminal domain"/>
    <property type="match status" value="1"/>
</dbReference>
<dbReference type="GO" id="GO:0016020">
    <property type="term" value="C:membrane"/>
    <property type="evidence" value="ECO:0007669"/>
    <property type="project" value="UniProtKB-SubCell"/>
</dbReference>
<dbReference type="Gene3D" id="1.10.287.130">
    <property type="match status" value="1"/>
</dbReference>
<keyword evidence="7" id="KW-0547">Nucleotide-binding</keyword>
<evidence type="ECO:0000256" key="4">
    <source>
        <dbReference type="ARBA" id="ARBA00022553"/>
    </source>
</evidence>
<keyword evidence="4 13" id="KW-0597">Phosphoprotein</keyword>
<keyword evidence="9" id="KW-0067">ATP-binding</keyword>
<keyword evidence="19" id="KW-1185">Reference proteome</keyword>
<dbReference type="SUPFAM" id="SSF55874">
    <property type="entry name" value="ATPase domain of HSP90 chaperone/DNA topoisomerase II/histidine kinase"/>
    <property type="match status" value="1"/>
</dbReference>
<evidence type="ECO:0000256" key="2">
    <source>
        <dbReference type="ARBA" id="ARBA00004370"/>
    </source>
</evidence>
<dbReference type="PROSITE" id="PS50113">
    <property type="entry name" value="PAC"/>
    <property type="match status" value="1"/>
</dbReference>
<dbReference type="CDD" id="cd00130">
    <property type="entry name" value="PAS"/>
    <property type="match status" value="1"/>
</dbReference>